<sequence>MTDFIDFMRTWAVAHAELLLAWLTAALVVTSVAWIEIRRATRRAAIAMTEAVATTVAACVPEIAAAAQSAHPGLRASGSGSSLAEAMCALTELSTERMQWLQAVANLRLAEAVLPTVVPVAPVHPLIYDTPRPLAEAHLAAERRFTDHARALLAERRSLQALETAEREGTRELLRIERETSAIVERFEQANAQSEQTEVQRFLIQKFHALGNRERELTAQLAALRQQIGERAEALWAQSHGAAENYASMLVPLLAVARHALGHETTVDETMHWLAHTRTGERPFPPA</sequence>
<organism evidence="2 3">
    <name type="scientific">Ralstonia condita</name>
    <dbReference type="NCBI Taxonomy" id="3058600"/>
    <lineage>
        <taxon>Bacteria</taxon>
        <taxon>Pseudomonadati</taxon>
        <taxon>Pseudomonadota</taxon>
        <taxon>Betaproteobacteria</taxon>
        <taxon>Burkholderiales</taxon>
        <taxon>Burkholderiaceae</taxon>
        <taxon>Ralstonia</taxon>
    </lineage>
</organism>
<feature type="transmembrane region" description="Helical" evidence="1">
    <location>
        <begin position="12"/>
        <end position="35"/>
    </location>
</feature>
<evidence type="ECO:0008006" key="4">
    <source>
        <dbReference type="Google" id="ProtNLM"/>
    </source>
</evidence>
<evidence type="ECO:0000313" key="2">
    <source>
        <dbReference type="EMBL" id="CAJ0796911.1"/>
    </source>
</evidence>
<keyword evidence="1" id="KW-0472">Membrane</keyword>
<evidence type="ECO:0000256" key="1">
    <source>
        <dbReference type="SAM" id="Phobius"/>
    </source>
</evidence>
<dbReference type="Proteomes" id="UP001189616">
    <property type="component" value="Unassembled WGS sequence"/>
</dbReference>
<accession>A0ABN9J6H6</accession>
<name>A0ABN9J6H6_9RALS</name>
<keyword evidence="1" id="KW-1133">Transmembrane helix</keyword>
<dbReference type="RefSeq" id="WP_316658840.1">
    <property type="nucleotide sequence ID" value="NZ_CATYWO010000005.1"/>
</dbReference>
<dbReference type="EMBL" id="CATYWO010000005">
    <property type="protein sequence ID" value="CAJ0796911.1"/>
    <property type="molecule type" value="Genomic_DNA"/>
</dbReference>
<comment type="caution">
    <text evidence="2">The sequence shown here is derived from an EMBL/GenBank/DDBJ whole genome shotgun (WGS) entry which is preliminary data.</text>
</comment>
<keyword evidence="3" id="KW-1185">Reference proteome</keyword>
<reference evidence="2 3" key="1">
    <citation type="submission" date="2023-07" db="EMBL/GenBank/DDBJ databases">
        <authorList>
            <person name="Peeters C."/>
        </authorList>
    </citation>
    <scope>NUCLEOTIDE SEQUENCE [LARGE SCALE GENOMIC DNA]</scope>
    <source>
        <strain evidence="2 3">LMG 7141</strain>
    </source>
</reference>
<evidence type="ECO:0000313" key="3">
    <source>
        <dbReference type="Proteomes" id="UP001189616"/>
    </source>
</evidence>
<protein>
    <recommendedName>
        <fullName evidence="4">Transmembrane protein</fullName>
    </recommendedName>
</protein>
<keyword evidence="1" id="KW-0812">Transmembrane</keyword>
<proteinExistence type="predicted"/>
<gene>
    <name evidence="2" type="ORF">LMG7141_03306</name>
</gene>